<dbReference type="Pfam" id="PF12399">
    <property type="entry name" value="BCA_ABC_TP_C"/>
    <property type="match status" value="1"/>
</dbReference>
<dbReference type="RefSeq" id="WP_188902678.1">
    <property type="nucleotide sequence ID" value="NZ_BMKS01000013.1"/>
</dbReference>
<evidence type="ECO:0000256" key="2">
    <source>
        <dbReference type="ARBA" id="ARBA00022741"/>
    </source>
</evidence>
<name>A0A8J3EDQ3_9PROT</name>
<dbReference type="InterPro" id="IPR003439">
    <property type="entry name" value="ABC_transporter-like_ATP-bd"/>
</dbReference>
<dbReference type="InterPro" id="IPR017871">
    <property type="entry name" value="ABC_transporter-like_CS"/>
</dbReference>
<dbReference type="InterPro" id="IPR003593">
    <property type="entry name" value="AAA+_ATPase"/>
</dbReference>
<evidence type="ECO:0000259" key="4">
    <source>
        <dbReference type="PROSITE" id="PS50893"/>
    </source>
</evidence>
<dbReference type="GO" id="GO:0005524">
    <property type="term" value="F:ATP binding"/>
    <property type="evidence" value="ECO:0007669"/>
    <property type="project" value="UniProtKB-KW"/>
</dbReference>
<keyword evidence="2" id="KW-0547">Nucleotide-binding</keyword>
<dbReference type="PROSITE" id="PS00211">
    <property type="entry name" value="ABC_TRANSPORTER_1"/>
    <property type="match status" value="1"/>
</dbReference>
<evidence type="ECO:0000313" key="6">
    <source>
        <dbReference type="Proteomes" id="UP000597507"/>
    </source>
</evidence>
<dbReference type="Pfam" id="PF00005">
    <property type="entry name" value="ABC_tran"/>
    <property type="match status" value="1"/>
</dbReference>
<dbReference type="Gene3D" id="3.40.50.300">
    <property type="entry name" value="P-loop containing nucleotide triphosphate hydrolases"/>
    <property type="match status" value="1"/>
</dbReference>
<comment type="caution">
    <text evidence="5">The sequence shown here is derived from an EMBL/GenBank/DDBJ whole genome shotgun (WGS) entry which is preliminary data.</text>
</comment>
<dbReference type="GO" id="GO:0005886">
    <property type="term" value="C:plasma membrane"/>
    <property type="evidence" value="ECO:0007669"/>
    <property type="project" value="TreeGrafter"/>
</dbReference>
<evidence type="ECO:0000313" key="5">
    <source>
        <dbReference type="EMBL" id="GGG44923.1"/>
    </source>
</evidence>
<organism evidence="5 6">
    <name type="scientific">Caldovatus sediminis</name>
    <dbReference type="NCBI Taxonomy" id="2041189"/>
    <lineage>
        <taxon>Bacteria</taxon>
        <taxon>Pseudomonadati</taxon>
        <taxon>Pseudomonadota</taxon>
        <taxon>Alphaproteobacteria</taxon>
        <taxon>Acetobacterales</taxon>
        <taxon>Roseomonadaceae</taxon>
        <taxon>Caldovatus</taxon>
    </lineage>
</organism>
<feature type="domain" description="ABC transporter" evidence="4">
    <location>
        <begin position="4"/>
        <end position="247"/>
    </location>
</feature>
<dbReference type="InterPro" id="IPR027417">
    <property type="entry name" value="P-loop_NTPase"/>
</dbReference>
<evidence type="ECO:0000256" key="3">
    <source>
        <dbReference type="ARBA" id="ARBA00022840"/>
    </source>
</evidence>
<dbReference type="SUPFAM" id="SSF52540">
    <property type="entry name" value="P-loop containing nucleoside triphosphate hydrolases"/>
    <property type="match status" value="1"/>
</dbReference>
<sequence length="249" mass="26291">MPILDCRGLTRAWGALRAVDDVDLAVEAGETCAVIGPNGAGKSTLFAMIAGNLKKTAGRVLLDGEDVSALPAHRIAARGVARTFQITAVFPGLPAVENVRLGLQAHDPLRRRPIGGGAALARGAEEALHWLRRVGLADRAATPAGELAHGDQRLLEVAMALAQRPRLLMLDEPTQGMSVEETRRTVDLLGRLIAEEGVTVLLVEHDMEVVFALAPRVVVLHRGRKIADGPAAEVRADAGVQAAYLGGLD</sequence>
<dbReference type="AlphaFoldDB" id="A0A8J3EDQ3"/>
<dbReference type="InterPro" id="IPR051120">
    <property type="entry name" value="ABC_AA/LPS_Transport"/>
</dbReference>
<dbReference type="SMART" id="SM00382">
    <property type="entry name" value="AAA"/>
    <property type="match status" value="1"/>
</dbReference>
<dbReference type="Proteomes" id="UP000597507">
    <property type="component" value="Unassembled WGS sequence"/>
</dbReference>
<evidence type="ECO:0000256" key="1">
    <source>
        <dbReference type="ARBA" id="ARBA00022448"/>
    </source>
</evidence>
<dbReference type="PROSITE" id="PS50893">
    <property type="entry name" value="ABC_TRANSPORTER_2"/>
    <property type="match status" value="1"/>
</dbReference>
<accession>A0A8J3EDQ3</accession>
<dbReference type="EMBL" id="BMKS01000013">
    <property type="protein sequence ID" value="GGG44923.1"/>
    <property type="molecule type" value="Genomic_DNA"/>
</dbReference>
<keyword evidence="6" id="KW-1185">Reference proteome</keyword>
<dbReference type="InterPro" id="IPR032823">
    <property type="entry name" value="BCA_ABC_TP_C"/>
</dbReference>
<gene>
    <name evidence="5" type="ORF">GCM10010964_35420</name>
</gene>
<reference evidence="5 6" key="1">
    <citation type="journal article" date="2014" name="Int. J. Syst. Evol. Microbiol.">
        <title>Complete genome sequence of Corynebacterium casei LMG S-19264T (=DSM 44701T), isolated from a smear-ripened cheese.</title>
        <authorList>
            <consortium name="US DOE Joint Genome Institute (JGI-PGF)"/>
            <person name="Walter F."/>
            <person name="Albersmeier A."/>
            <person name="Kalinowski J."/>
            <person name="Ruckert C."/>
        </authorList>
    </citation>
    <scope>NUCLEOTIDE SEQUENCE [LARGE SCALE GENOMIC DNA]</scope>
    <source>
        <strain evidence="5 6">CGMCC 1.16330</strain>
    </source>
</reference>
<proteinExistence type="predicted"/>
<protein>
    <submittedName>
        <fullName evidence="5">ABC transporter ATP-binding protein</fullName>
    </submittedName>
</protein>
<dbReference type="PANTHER" id="PTHR45772:SF3">
    <property type="entry name" value="ABC TRANSPORTER ATP-BINDING PROTEIN"/>
    <property type="match status" value="1"/>
</dbReference>
<dbReference type="PANTHER" id="PTHR45772">
    <property type="entry name" value="CONSERVED COMPONENT OF ABC TRANSPORTER FOR NATURAL AMINO ACIDS-RELATED"/>
    <property type="match status" value="1"/>
</dbReference>
<dbReference type="GO" id="GO:0016887">
    <property type="term" value="F:ATP hydrolysis activity"/>
    <property type="evidence" value="ECO:0007669"/>
    <property type="project" value="InterPro"/>
</dbReference>
<dbReference type="CDD" id="cd03219">
    <property type="entry name" value="ABC_Mj1267_LivG_branched"/>
    <property type="match status" value="1"/>
</dbReference>
<keyword evidence="3 5" id="KW-0067">ATP-binding</keyword>
<keyword evidence="1" id="KW-0813">Transport</keyword>